<evidence type="ECO:0000256" key="1">
    <source>
        <dbReference type="SAM" id="MobiDB-lite"/>
    </source>
</evidence>
<dbReference type="VEuPathDB" id="VectorBase:RSAN_053587"/>
<keyword evidence="3" id="KW-1185">Reference proteome</keyword>
<comment type="caution">
    <text evidence="2">The sequence shown here is derived from an EMBL/GenBank/DDBJ whole genome shotgun (WGS) entry which is preliminary data.</text>
</comment>
<organism evidence="2 3">
    <name type="scientific">Rhipicephalus sanguineus</name>
    <name type="common">Brown dog tick</name>
    <name type="synonym">Ixodes sanguineus</name>
    <dbReference type="NCBI Taxonomy" id="34632"/>
    <lineage>
        <taxon>Eukaryota</taxon>
        <taxon>Metazoa</taxon>
        <taxon>Ecdysozoa</taxon>
        <taxon>Arthropoda</taxon>
        <taxon>Chelicerata</taxon>
        <taxon>Arachnida</taxon>
        <taxon>Acari</taxon>
        <taxon>Parasitiformes</taxon>
        <taxon>Ixodida</taxon>
        <taxon>Ixodoidea</taxon>
        <taxon>Ixodidae</taxon>
        <taxon>Rhipicephalinae</taxon>
        <taxon>Rhipicephalus</taxon>
        <taxon>Rhipicephalus</taxon>
    </lineage>
</organism>
<reference evidence="2" key="1">
    <citation type="journal article" date="2020" name="Cell">
        <title>Large-Scale Comparative Analyses of Tick Genomes Elucidate Their Genetic Diversity and Vector Capacities.</title>
        <authorList>
            <consortium name="Tick Genome and Microbiome Consortium (TIGMIC)"/>
            <person name="Jia N."/>
            <person name="Wang J."/>
            <person name="Shi W."/>
            <person name="Du L."/>
            <person name="Sun Y."/>
            <person name="Zhan W."/>
            <person name="Jiang J.F."/>
            <person name="Wang Q."/>
            <person name="Zhang B."/>
            <person name="Ji P."/>
            <person name="Bell-Sakyi L."/>
            <person name="Cui X.M."/>
            <person name="Yuan T.T."/>
            <person name="Jiang B.G."/>
            <person name="Yang W.F."/>
            <person name="Lam T.T."/>
            <person name="Chang Q.C."/>
            <person name="Ding S.J."/>
            <person name="Wang X.J."/>
            <person name="Zhu J.G."/>
            <person name="Ruan X.D."/>
            <person name="Zhao L."/>
            <person name="Wei J.T."/>
            <person name="Ye R.Z."/>
            <person name="Que T.C."/>
            <person name="Du C.H."/>
            <person name="Zhou Y.H."/>
            <person name="Cheng J.X."/>
            <person name="Dai P.F."/>
            <person name="Guo W.B."/>
            <person name="Han X.H."/>
            <person name="Huang E.J."/>
            <person name="Li L.F."/>
            <person name="Wei W."/>
            <person name="Gao Y.C."/>
            <person name="Liu J.Z."/>
            <person name="Shao H.Z."/>
            <person name="Wang X."/>
            <person name="Wang C.C."/>
            <person name="Yang T.C."/>
            <person name="Huo Q.B."/>
            <person name="Li W."/>
            <person name="Chen H.Y."/>
            <person name="Chen S.E."/>
            <person name="Zhou L.G."/>
            <person name="Ni X.B."/>
            <person name="Tian J.H."/>
            <person name="Sheng Y."/>
            <person name="Liu T."/>
            <person name="Pan Y.S."/>
            <person name="Xia L.Y."/>
            <person name="Li J."/>
            <person name="Zhao F."/>
            <person name="Cao W.C."/>
        </authorList>
    </citation>
    <scope>NUCLEOTIDE SEQUENCE</scope>
    <source>
        <strain evidence="2">Rsan-2018</strain>
    </source>
</reference>
<dbReference type="Proteomes" id="UP000821837">
    <property type="component" value="Unassembled WGS sequence"/>
</dbReference>
<reference evidence="2" key="2">
    <citation type="submission" date="2021-09" db="EMBL/GenBank/DDBJ databases">
        <authorList>
            <person name="Jia N."/>
            <person name="Wang J."/>
            <person name="Shi W."/>
            <person name="Du L."/>
            <person name="Sun Y."/>
            <person name="Zhan W."/>
            <person name="Jiang J."/>
            <person name="Wang Q."/>
            <person name="Zhang B."/>
            <person name="Ji P."/>
            <person name="Sakyi L.B."/>
            <person name="Cui X."/>
            <person name="Yuan T."/>
            <person name="Jiang B."/>
            <person name="Yang W."/>
            <person name="Lam T.T.-Y."/>
            <person name="Chang Q."/>
            <person name="Ding S."/>
            <person name="Wang X."/>
            <person name="Zhu J."/>
            <person name="Ruan X."/>
            <person name="Zhao L."/>
            <person name="Wei J."/>
            <person name="Que T."/>
            <person name="Du C."/>
            <person name="Cheng J."/>
            <person name="Dai P."/>
            <person name="Han X."/>
            <person name="Huang E."/>
            <person name="Gao Y."/>
            <person name="Liu J."/>
            <person name="Shao H."/>
            <person name="Ye R."/>
            <person name="Li L."/>
            <person name="Wei W."/>
            <person name="Wang X."/>
            <person name="Wang C."/>
            <person name="Huo Q."/>
            <person name="Li W."/>
            <person name="Guo W."/>
            <person name="Chen H."/>
            <person name="Chen S."/>
            <person name="Zhou L."/>
            <person name="Zhou L."/>
            <person name="Ni X."/>
            <person name="Tian J."/>
            <person name="Zhou Y."/>
            <person name="Sheng Y."/>
            <person name="Liu T."/>
            <person name="Pan Y."/>
            <person name="Xia L."/>
            <person name="Li J."/>
            <person name="Zhao F."/>
            <person name="Cao W."/>
        </authorList>
    </citation>
    <scope>NUCLEOTIDE SEQUENCE</scope>
    <source>
        <strain evidence="2">Rsan-2018</strain>
        <tissue evidence="2">Larvae</tissue>
    </source>
</reference>
<feature type="region of interest" description="Disordered" evidence="1">
    <location>
        <begin position="69"/>
        <end position="103"/>
    </location>
</feature>
<protein>
    <submittedName>
        <fullName evidence="2">Uncharacterized protein</fullName>
    </submittedName>
</protein>
<dbReference type="AlphaFoldDB" id="A0A9D4PI72"/>
<feature type="compositionally biased region" description="Low complexity" evidence="1">
    <location>
        <begin position="92"/>
        <end position="103"/>
    </location>
</feature>
<proteinExistence type="predicted"/>
<name>A0A9D4PI72_RHISA</name>
<sequence length="103" mass="11464">MERTNNKRAACRSQSTTIVNEVNQLIQSEQFELSTLYVLISRLQAVKADTLGLLEDSMYTLAVSSPTSMAYLPTPADGDPPVASERKPTRPQQPLLKQLPQFK</sequence>
<evidence type="ECO:0000313" key="2">
    <source>
        <dbReference type="EMBL" id="KAH7942973.1"/>
    </source>
</evidence>
<accession>A0A9D4PI72</accession>
<dbReference type="EMBL" id="JABSTV010001253">
    <property type="protein sequence ID" value="KAH7942973.1"/>
    <property type="molecule type" value="Genomic_DNA"/>
</dbReference>
<evidence type="ECO:0000313" key="3">
    <source>
        <dbReference type="Proteomes" id="UP000821837"/>
    </source>
</evidence>
<gene>
    <name evidence="2" type="ORF">HPB52_002918</name>
</gene>